<dbReference type="AlphaFoldDB" id="A0A1I6T7B6"/>
<proteinExistence type="predicted"/>
<accession>A0A1I6T7B6</accession>
<organism evidence="2 3">
    <name type="scientific">Halolactibacillus miurensis</name>
    <dbReference type="NCBI Taxonomy" id="306541"/>
    <lineage>
        <taxon>Bacteria</taxon>
        <taxon>Bacillati</taxon>
        <taxon>Bacillota</taxon>
        <taxon>Bacilli</taxon>
        <taxon>Bacillales</taxon>
        <taxon>Bacillaceae</taxon>
        <taxon>Halolactibacillus</taxon>
    </lineage>
</organism>
<dbReference type="Proteomes" id="UP000321773">
    <property type="component" value="Unassembled WGS sequence"/>
</dbReference>
<protein>
    <submittedName>
        <fullName evidence="2">Uncharacterized protein</fullName>
    </submittedName>
</protein>
<dbReference type="Proteomes" id="UP000199139">
    <property type="component" value="Unassembled WGS sequence"/>
</dbReference>
<dbReference type="STRING" id="306541.SAMN05421668_11315"/>
<gene>
    <name evidence="1" type="ORF">HMI01_13290</name>
    <name evidence="2" type="ORF">SAMN05421668_11315</name>
</gene>
<reference evidence="1 4" key="2">
    <citation type="submission" date="2019-07" db="EMBL/GenBank/DDBJ databases">
        <title>Whole genome shotgun sequence of Halolactibacillus miurensis NBRC 100873.</title>
        <authorList>
            <person name="Hosoyama A."/>
            <person name="Uohara A."/>
            <person name="Ohji S."/>
            <person name="Ichikawa N."/>
        </authorList>
    </citation>
    <scope>NUCLEOTIDE SEQUENCE [LARGE SCALE GENOMIC DNA]</scope>
    <source>
        <strain evidence="1 4">NBRC 100873</strain>
    </source>
</reference>
<name>A0A1I6T7B6_9BACI</name>
<dbReference type="EMBL" id="FPAI01000013">
    <property type="protein sequence ID" value="SFS85033.1"/>
    <property type="molecule type" value="Genomic_DNA"/>
</dbReference>
<dbReference type="EMBL" id="BJWJ01000011">
    <property type="protein sequence ID" value="GEM04341.1"/>
    <property type="molecule type" value="Genomic_DNA"/>
</dbReference>
<keyword evidence="4" id="KW-1185">Reference proteome</keyword>
<evidence type="ECO:0000313" key="4">
    <source>
        <dbReference type="Proteomes" id="UP000321773"/>
    </source>
</evidence>
<dbReference type="OrthoDB" id="9886960at2"/>
<evidence type="ECO:0000313" key="2">
    <source>
        <dbReference type="EMBL" id="SFS85033.1"/>
    </source>
</evidence>
<sequence>MKTCLLFDRAQAEKTKFLQSDLNVLGSIRVEKYQVNYDTIEFHLEVDSKEIVWEIVHQCLEVNLPHGFGFSDDPTKRHEEAILKLKQYHR</sequence>
<evidence type="ECO:0000313" key="3">
    <source>
        <dbReference type="Proteomes" id="UP000199139"/>
    </source>
</evidence>
<dbReference type="RefSeq" id="WP_062321140.1">
    <property type="nucleotide sequence ID" value="NZ_BJWJ01000011.1"/>
</dbReference>
<evidence type="ECO:0000313" key="1">
    <source>
        <dbReference type="EMBL" id="GEM04341.1"/>
    </source>
</evidence>
<reference evidence="2 3" key="1">
    <citation type="submission" date="2016-10" db="EMBL/GenBank/DDBJ databases">
        <authorList>
            <person name="de Groot N.N."/>
        </authorList>
    </citation>
    <scope>NUCLEOTIDE SEQUENCE [LARGE SCALE GENOMIC DNA]</scope>
    <source>
        <strain evidence="2 3">DSM 17074</strain>
    </source>
</reference>